<dbReference type="EMBL" id="KZ293432">
    <property type="protein sequence ID" value="PBK68424.1"/>
    <property type="molecule type" value="Genomic_DNA"/>
</dbReference>
<evidence type="ECO:0008006" key="4">
    <source>
        <dbReference type="Google" id="ProtNLM"/>
    </source>
</evidence>
<dbReference type="AlphaFoldDB" id="A0A2H3BHL3"/>
<organism evidence="2 3">
    <name type="scientific">Armillaria solidipes</name>
    <dbReference type="NCBI Taxonomy" id="1076256"/>
    <lineage>
        <taxon>Eukaryota</taxon>
        <taxon>Fungi</taxon>
        <taxon>Dikarya</taxon>
        <taxon>Basidiomycota</taxon>
        <taxon>Agaricomycotina</taxon>
        <taxon>Agaricomycetes</taxon>
        <taxon>Agaricomycetidae</taxon>
        <taxon>Agaricales</taxon>
        <taxon>Marasmiineae</taxon>
        <taxon>Physalacriaceae</taxon>
        <taxon>Armillaria</taxon>
    </lineage>
</organism>
<name>A0A2H3BHL3_9AGAR</name>
<dbReference type="SUPFAM" id="SSF56281">
    <property type="entry name" value="Metallo-hydrolase/oxidoreductase"/>
    <property type="match status" value="1"/>
</dbReference>
<dbReference type="Gene3D" id="3.60.15.10">
    <property type="entry name" value="Ribonuclease Z/Hydroxyacylglutathione hydrolase-like"/>
    <property type="match status" value="1"/>
</dbReference>
<dbReference type="GO" id="GO:0070290">
    <property type="term" value="F:N-acylphosphatidylethanolamine-specific phospholipase D activity"/>
    <property type="evidence" value="ECO:0007669"/>
    <property type="project" value="TreeGrafter"/>
</dbReference>
<gene>
    <name evidence="2" type="ORF">ARMSODRAFT_1004779</name>
</gene>
<keyword evidence="3" id="KW-1185">Reference proteome</keyword>
<reference evidence="3" key="1">
    <citation type="journal article" date="2017" name="Nat. Ecol. Evol.">
        <title>Genome expansion and lineage-specific genetic innovations in the forest pathogenic fungi Armillaria.</title>
        <authorList>
            <person name="Sipos G."/>
            <person name="Prasanna A.N."/>
            <person name="Walter M.C."/>
            <person name="O'Connor E."/>
            <person name="Balint B."/>
            <person name="Krizsan K."/>
            <person name="Kiss B."/>
            <person name="Hess J."/>
            <person name="Varga T."/>
            <person name="Slot J."/>
            <person name="Riley R."/>
            <person name="Boka B."/>
            <person name="Rigling D."/>
            <person name="Barry K."/>
            <person name="Lee J."/>
            <person name="Mihaltcheva S."/>
            <person name="LaButti K."/>
            <person name="Lipzen A."/>
            <person name="Waldron R."/>
            <person name="Moloney N.M."/>
            <person name="Sperisen C."/>
            <person name="Kredics L."/>
            <person name="Vagvoelgyi C."/>
            <person name="Patrignani A."/>
            <person name="Fitzpatrick D."/>
            <person name="Nagy I."/>
            <person name="Doyle S."/>
            <person name="Anderson J.B."/>
            <person name="Grigoriev I.V."/>
            <person name="Gueldener U."/>
            <person name="Muensterkoetter M."/>
            <person name="Nagy L.G."/>
        </authorList>
    </citation>
    <scope>NUCLEOTIDE SEQUENCE [LARGE SCALE GENOMIC DNA]</scope>
    <source>
        <strain evidence="3">28-4</strain>
    </source>
</reference>
<evidence type="ECO:0000313" key="3">
    <source>
        <dbReference type="Proteomes" id="UP000218334"/>
    </source>
</evidence>
<dbReference type="PANTHER" id="PTHR15032">
    <property type="entry name" value="N-ACYL-PHOSPHATIDYLETHANOLAMINE-HYDROLYZING PHOSPHOLIPASE D"/>
    <property type="match status" value="1"/>
</dbReference>
<evidence type="ECO:0000256" key="1">
    <source>
        <dbReference type="SAM" id="MobiDB-lite"/>
    </source>
</evidence>
<dbReference type="GO" id="GO:0070291">
    <property type="term" value="P:N-acylethanolamine metabolic process"/>
    <property type="evidence" value="ECO:0007669"/>
    <property type="project" value="TreeGrafter"/>
</dbReference>
<proteinExistence type="predicted"/>
<feature type="region of interest" description="Disordered" evidence="1">
    <location>
        <begin position="154"/>
        <end position="183"/>
    </location>
</feature>
<dbReference type="PANTHER" id="PTHR15032:SF4">
    <property type="entry name" value="N-ACYL-PHOSPHATIDYLETHANOLAMINE-HYDROLYZING PHOSPHOLIPASE D"/>
    <property type="match status" value="1"/>
</dbReference>
<feature type="compositionally biased region" description="Basic and acidic residues" evidence="1">
    <location>
        <begin position="156"/>
        <end position="165"/>
    </location>
</feature>
<dbReference type="InterPro" id="IPR036866">
    <property type="entry name" value="RibonucZ/Hydroxyglut_hydro"/>
</dbReference>
<evidence type="ECO:0000313" key="2">
    <source>
        <dbReference type="EMBL" id="PBK68424.1"/>
    </source>
</evidence>
<dbReference type="GO" id="GO:0070292">
    <property type="term" value="P:N-acylphosphatidylethanolamine metabolic process"/>
    <property type="evidence" value="ECO:0007669"/>
    <property type="project" value="TreeGrafter"/>
</dbReference>
<dbReference type="GO" id="GO:0005737">
    <property type="term" value="C:cytoplasm"/>
    <property type="evidence" value="ECO:0007669"/>
    <property type="project" value="TreeGrafter"/>
</dbReference>
<sequence length="304" mass="34094">MPFLETTYVIIAAYSLHLKDSATFYSQLCFASLFSTREEKKEVVQRLGSLNSLCGSRKEDKREAGCSVNEEDFQDETKTMSLGHACFLVELAFVGSSGRGAWVLFDPVFSDRCSPSQFLVPKRYTEPPCKIKDIPEVDWIVISYSHYDQYGPSSLDHAHAPESSDARQSLAEPEDEQGGGYTEYDVCLDHGTRRFSSRQMARRFSRSEPQIEIDLKTATPGMEDTMANINAMWFGHTCFVVECPGEVRALSPRAVLIEKNGIRTDSRPSSAYTRMEGMRKWFIGHLTSQYDAGIRGRAGGQTEG</sequence>
<protein>
    <recommendedName>
        <fullName evidence="4">Metallo-beta-lactamase domain-containing protein</fullName>
    </recommendedName>
</protein>
<dbReference type="Proteomes" id="UP000218334">
    <property type="component" value="Unassembled WGS sequence"/>
</dbReference>
<accession>A0A2H3BHL3</accession>